<proteinExistence type="predicted"/>
<dbReference type="EMBL" id="UINC01113262">
    <property type="protein sequence ID" value="SVC82744.1"/>
    <property type="molecule type" value="Genomic_DNA"/>
</dbReference>
<name>A0A382QAZ8_9ZZZZ</name>
<reference evidence="1" key="1">
    <citation type="submission" date="2018-05" db="EMBL/GenBank/DDBJ databases">
        <authorList>
            <person name="Lanie J.A."/>
            <person name="Ng W.-L."/>
            <person name="Kazmierczak K.M."/>
            <person name="Andrzejewski T.M."/>
            <person name="Davidsen T.M."/>
            <person name="Wayne K.J."/>
            <person name="Tettelin H."/>
            <person name="Glass J.I."/>
            <person name="Rusch D."/>
            <person name="Podicherti R."/>
            <person name="Tsui H.-C.T."/>
            <person name="Winkler M.E."/>
        </authorList>
    </citation>
    <scope>NUCLEOTIDE SEQUENCE</scope>
</reference>
<sequence length="44" mass="5217">RGQEREHNLNPNLPIRIGDFQLVIRVELEVPSSPHQYERLMTAY</sequence>
<dbReference type="AlphaFoldDB" id="A0A382QAZ8"/>
<gene>
    <name evidence="1" type="ORF">METZ01_LOCUS335598</name>
</gene>
<organism evidence="1">
    <name type="scientific">marine metagenome</name>
    <dbReference type="NCBI Taxonomy" id="408172"/>
    <lineage>
        <taxon>unclassified sequences</taxon>
        <taxon>metagenomes</taxon>
        <taxon>ecological metagenomes</taxon>
    </lineage>
</organism>
<feature type="non-terminal residue" evidence="1">
    <location>
        <position position="1"/>
    </location>
</feature>
<evidence type="ECO:0000313" key="1">
    <source>
        <dbReference type="EMBL" id="SVC82744.1"/>
    </source>
</evidence>
<accession>A0A382QAZ8</accession>
<protein>
    <submittedName>
        <fullName evidence="1">Uncharacterized protein</fullName>
    </submittedName>
</protein>